<keyword evidence="3" id="KW-1185">Reference proteome</keyword>
<feature type="region of interest" description="Disordered" evidence="1">
    <location>
        <begin position="1"/>
        <end position="62"/>
    </location>
</feature>
<proteinExistence type="predicted"/>
<sequence>MDLAAVPPALPHGNPNRGGHSDPRSGSSSHPFAGTSGANPSFFAAGRPEGTQANKGPFSPWP</sequence>
<name>A0A062XXV3_9BACT</name>
<comment type="caution">
    <text evidence="2">The sequence shown here is derived from an EMBL/GenBank/DDBJ whole genome shotgun (WGS) entry which is preliminary data.</text>
</comment>
<evidence type="ECO:0000313" key="3">
    <source>
        <dbReference type="Proteomes" id="UP000027284"/>
    </source>
</evidence>
<protein>
    <submittedName>
        <fullName evidence="2">Uncharacterized protein</fullName>
    </submittedName>
</protein>
<evidence type="ECO:0000313" key="2">
    <source>
        <dbReference type="EMBL" id="KDA52921.1"/>
    </source>
</evidence>
<reference evidence="2 3" key="1">
    <citation type="submission" date="2014-04" db="EMBL/GenBank/DDBJ databases">
        <title>The Genome Sequence of Thermoanaerobaculum aquaticum MP-01, The First Cultivated Group 23 Acidobacterium.</title>
        <authorList>
            <person name="Stamps B.W."/>
            <person name="Losey N.A."/>
            <person name="Lawson P.A."/>
            <person name="Stevenson B.S."/>
        </authorList>
    </citation>
    <scope>NUCLEOTIDE SEQUENCE [LARGE SCALE GENOMIC DNA]</scope>
    <source>
        <strain evidence="2 3">MP-01</strain>
    </source>
</reference>
<dbReference type="STRING" id="1312852.EG19_08775"/>
<accession>A0A062XXV3</accession>
<evidence type="ECO:0000256" key="1">
    <source>
        <dbReference type="SAM" id="MobiDB-lite"/>
    </source>
</evidence>
<gene>
    <name evidence="2" type="ORF">EG19_08775</name>
</gene>
<dbReference type="AlphaFoldDB" id="A0A062XXV3"/>
<organism evidence="2 3">
    <name type="scientific">Thermoanaerobaculum aquaticum</name>
    <dbReference type="NCBI Taxonomy" id="1312852"/>
    <lineage>
        <taxon>Bacteria</taxon>
        <taxon>Pseudomonadati</taxon>
        <taxon>Acidobacteriota</taxon>
        <taxon>Thermoanaerobaculia</taxon>
        <taxon>Thermoanaerobaculales</taxon>
        <taxon>Thermoanaerobaculaceae</taxon>
        <taxon>Thermoanaerobaculum</taxon>
    </lineage>
</organism>
<dbReference type="EMBL" id="JMFG01000038">
    <property type="protein sequence ID" value="KDA52921.1"/>
    <property type="molecule type" value="Genomic_DNA"/>
</dbReference>
<dbReference type="Proteomes" id="UP000027284">
    <property type="component" value="Unassembled WGS sequence"/>
</dbReference>